<dbReference type="Pfam" id="PF13578">
    <property type="entry name" value="Methyltransf_24"/>
    <property type="match status" value="1"/>
</dbReference>
<dbReference type="InterPro" id="IPR029063">
    <property type="entry name" value="SAM-dependent_MTases_sf"/>
</dbReference>
<dbReference type="Gene3D" id="3.40.50.150">
    <property type="entry name" value="Vaccinia Virus protein VP39"/>
    <property type="match status" value="1"/>
</dbReference>
<name>A0AAW1NVH9_9CHLO</name>
<organism evidence="1 2">
    <name type="scientific">Symbiochloris irregularis</name>
    <dbReference type="NCBI Taxonomy" id="706552"/>
    <lineage>
        <taxon>Eukaryota</taxon>
        <taxon>Viridiplantae</taxon>
        <taxon>Chlorophyta</taxon>
        <taxon>core chlorophytes</taxon>
        <taxon>Trebouxiophyceae</taxon>
        <taxon>Trebouxiales</taxon>
        <taxon>Trebouxiaceae</taxon>
        <taxon>Symbiochloris</taxon>
    </lineage>
</organism>
<protein>
    <submittedName>
        <fullName evidence="1">Uncharacterized protein</fullName>
    </submittedName>
</protein>
<dbReference type="Proteomes" id="UP001465755">
    <property type="component" value="Unassembled WGS sequence"/>
</dbReference>
<evidence type="ECO:0000313" key="1">
    <source>
        <dbReference type="EMBL" id="KAK9796247.1"/>
    </source>
</evidence>
<reference evidence="1 2" key="1">
    <citation type="journal article" date="2024" name="Nat. Commun.">
        <title>Phylogenomics reveals the evolutionary origins of lichenization in chlorophyte algae.</title>
        <authorList>
            <person name="Puginier C."/>
            <person name="Libourel C."/>
            <person name="Otte J."/>
            <person name="Skaloud P."/>
            <person name="Haon M."/>
            <person name="Grisel S."/>
            <person name="Petersen M."/>
            <person name="Berrin J.G."/>
            <person name="Delaux P.M."/>
            <person name="Dal Grande F."/>
            <person name="Keller J."/>
        </authorList>
    </citation>
    <scope>NUCLEOTIDE SEQUENCE [LARGE SCALE GENOMIC DNA]</scope>
    <source>
        <strain evidence="1 2">SAG 2036</strain>
    </source>
</reference>
<evidence type="ECO:0000313" key="2">
    <source>
        <dbReference type="Proteomes" id="UP001465755"/>
    </source>
</evidence>
<dbReference type="EMBL" id="JALJOQ010000118">
    <property type="protein sequence ID" value="KAK9796247.1"/>
    <property type="molecule type" value="Genomic_DNA"/>
</dbReference>
<gene>
    <name evidence="1" type="ORF">WJX73_001353</name>
</gene>
<keyword evidence="2" id="KW-1185">Reference proteome</keyword>
<dbReference type="AlphaFoldDB" id="A0AAW1NVH9"/>
<sequence length="376" mass="41715">MTLARARPGSQHLSGTLWAHGAQAPGNMPARRRQQAAAQARIEAQQVLAVVEPNAPPMKRRFPTSKAGTLDCRTMRTIPSFDSQESKVCDASVCRGTEAIRFLDKPATGGDERFTSAQLQKYFQDLSDSSTIQGWMVPIHAWLVGLFTRHQHNLGIWGAVGEIGVFQGKLFIALSGFSHPSETIVAADWFDGGGQTRGYYEKFTANLVKYLGLQTSQMFTYQGDSNELTPQWFSERSIPYFRLLSIDASHDLKLVLRDFNLAACLMMDGGIVIADDFGSTSWMGVNAALYNFVLEQSRIVPFMLTNNKLYLTTVSHHAQYYEMVKALPDVVCEEEGQTLTQISLGDYRVCMLEHKKIGNADVDGLMTLLTAAIRPT</sequence>
<proteinExistence type="predicted"/>
<accession>A0AAW1NVH9</accession>
<comment type="caution">
    <text evidence="1">The sequence shown here is derived from an EMBL/GenBank/DDBJ whole genome shotgun (WGS) entry which is preliminary data.</text>
</comment>